<organism evidence="1">
    <name type="scientific">Anguilla anguilla</name>
    <name type="common">European freshwater eel</name>
    <name type="synonym">Muraena anguilla</name>
    <dbReference type="NCBI Taxonomy" id="7936"/>
    <lineage>
        <taxon>Eukaryota</taxon>
        <taxon>Metazoa</taxon>
        <taxon>Chordata</taxon>
        <taxon>Craniata</taxon>
        <taxon>Vertebrata</taxon>
        <taxon>Euteleostomi</taxon>
        <taxon>Actinopterygii</taxon>
        <taxon>Neopterygii</taxon>
        <taxon>Teleostei</taxon>
        <taxon>Anguilliformes</taxon>
        <taxon>Anguillidae</taxon>
        <taxon>Anguilla</taxon>
    </lineage>
</organism>
<protein>
    <submittedName>
        <fullName evidence="1">Uncharacterized protein</fullName>
    </submittedName>
</protein>
<reference evidence="1" key="1">
    <citation type="submission" date="2014-11" db="EMBL/GenBank/DDBJ databases">
        <authorList>
            <person name="Amaro Gonzalez C."/>
        </authorList>
    </citation>
    <scope>NUCLEOTIDE SEQUENCE</scope>
</reference>
<sequence>MHFPHTALLCWGAGRVTLSSGNGLIQACDTGT</sequence>
<dbReference type="EMBL" id="GBXM01092653">
    <property type="protein sequence ID" value="JAH15924.1"/>
    <property type="molecule type" value="Transcribed_RNA"/>
</dbReference>
<dbReference type="AlphaFoldDB" id="A0A0E9QGM3"/>
<evidence type="ECO:0000313" key="1">
    <source>
        <dbReference type="EMBL" id="JAH15924.1"/>
    </source>
</evidence>
<name>A0A0E9QGM3_ANGAN</name>
<reference evidence="1" key="2">
    <citation type="journal article" date="2015" name="Fish Shellfish Immunol.">
        <title>Early steps in the European eel (Anguilla anguilla)-Vibrio vulnificus interaction in the gills: Role of the RtxA13 toxin.</title>
        <authorList>
            <person name="Callol A."/>
            <person name="Pajuelo D."/>
            <person name="Ebbesson L."/>
            <person name="Teles M."/>
            <person name="MacKenzie S."/>
            <person name="Amaro C."/>
        </authorList>
    </citation>
    <scope>NUCLEOTIDE SEQUENCE</scope>
</reference>
<accession>A0A0E9QGM3</accession>
<proteinExistence type="predicted"/>